<dbReference type="InterPro" id="IPR036770">
    <property type="entry name" value="Ankyrin_rpt-contain_sf"/>
</dbReference>
<dbReference type="Gene3D" id="1.25.40.20">
    <property type="entry name" value="Ankyrin repeat-containing domain"/>
    <property type="match status" value="1"/>
</dbReference>
<reference evidence="5 6" key="1">
    <citation type="journal article" date="2015" name="Nat. Commun.">
        <title>Outbred genome sequencing and CRISPR/Cas9 gene editing in butterflies.</title>
        <authorList>
            <person name="Li X."/>
            <person name="Fan D."/>
            <person name="Zhang W."/>
            <person name="Liu G."/>
            <person name="Zhang L."/>
            <person name="Zhao L."/>
            <person name="Fang X."/>
            <person name="Chen L."/>
            <person name="Dong Y."/>
            <person name="Chen Y."/>
            <person name="Ding Y."/>
            <person name="Zhao R."/>
            <person name="Feng M."/>
            <person name="Zhu Y."/>
            <person name="Feng Y."/>
            <person name="Jiang X."/>
            <person name="Zhu D."/>
            <person name="Xiang H."/>
            <person name="Feng X."/>
            <person name="Li S."/>
            <person name="Wang J."/>
            <person name="Zhang G."/>
            <person name="Kronforst M.R."/>
            <person name="Wang W."/>
        </authorList>
    </citation>
    <scope>NUCLEOTIDE SEQUENCE [LARGE SCALE GENOMIC DNA]</scope>
    <source>
        <strain evidence="5">Ya'a_city_454_Px</strain>
        <tissue evidence="5">Whole body</tissue>
    </source>
</reference>
<feature type="repeat" description="ANK" evidence="3">
    <location>
        <begin position="209"/>
        <end position="241"/>
    </location>
</feature>
<dbReference type="InterPro" id="IPR001496">
    <property type="entry name" value="SOCS_box"/>
</dbReference>
<dbReference type="AlphaFoldDB" id="A0A194PHH5"/>
<dbReference type="EMBL" id="KQ459604">
    <property type="protein sequence ID" value="KPI92503.1"/>
    <property type="molecule type" value="Genomic_DNA"/>
</dbReference>
<protein>
    <submittedName>
        <fullName evidence="5">Ankyrin repeat and SOCS box protein 3</fullName>
    </submittedName>
</protein>
<dbReference type="Pfam" id="PF13637">
    <property type="entry name" value="Ank_4"/>
    <property type="match status" value="1"/>
</dbReference>
<evidence type="ECO:0000256" key="3">
    <source>
        <dbReference type="PROSITE-ProRule" id="PRU00023"/>
    </source>
</evidence>
<dbReference type="SUPFAM" id="SSF48403">
    <property type="entry name" value="Ankyrin repeat"/>
    <property type="match status" value="1"/>
</dbReference>
<gene>
    <name evidence="5" type="ORF">RR46_13724</name>
</gene>
<proteinExistence type="predicted"/>
<dbReference type="SMART" id="SM00248">
    <property type="entry name" value="ANK"/>
    <property type="match status" value="8"/>
</dbReference>
<dbReference type="STRING" id="66420.A0A194PHH5"/>
<keyword evidence="1" id="KW-0677">Repeat</keyword>
<dbReference type="InterPro" id="IPR002110">
    <property type="entry name" value="Ankyrin_rpt"/>
</dbReference>
<dbReference type="PROSITE" id="PS50297">
    <property type="entry name" value="ANK_REP_REGION"/>
    <property type="match status" value="3"/>
</dbReference>
<evidence type="ECO:0000259" key="4">
    <source>
        <dbReference type="PROSITE" id="PS50225"/>
    </source>
</evidence>
<accession>A0A194PHH5</accession>
<dbReference type="PANTHER" id="PTHR24173:SF74">
    <property type="entry name" value="ANKYRIN REPEAT DOMAIN-CONTAINING PROTEIN 16"/>
    <property type="match status" value="1"/>
</dbReference>
<keyword evidence="2 3" id="KW-0040">ANK repeat</keyword>
<dbReference type="PANTHER" id="PTHR24173">
    <property type="entry name" value="ANKYRIN REPEAT CONTAINING"/>
    <property type="match status" value="1"/>
</dbReference>
<feature type="domain" description="SOCS box" evidence="4">
    <location>
        <begin position="484"/>
        <end position="532"/>
    </location>
</feature>
<name>A0A194PHH5_PAPXU</name>
<organism evidence="5 6">
    <name type="scientific">Papilio xuthus</name>
    <name type="common">Asian swallowtail butterfly</name>
    <dbReference type="NCBI Taxonomy" id="66420"/>
    <lineage>
        <taxon>Eukaryota</taxon>
        <taxon>Metazoa</taxon>
        <taxon>Ecdysozoa</taxon>
        <taxon>Arthropoda</taxon>
        <taxon>Hexapoda</taxon>
        <taxon>Insecta</taxon>
        <taxon>Pterygota</taxon>
        <taxon>Neoptera</taxon>
        <taxon>Endopterygota</taxon>
        <taxon>Lepidoptera</taxon>
        <taxon>Glossata</taxon>
        <taxon>Ditrysia</taxon>
        <taxon>Papilionoidea</taxon>
        <taxon>Papilionidae</taxon>
        <taxon>Papilioninae</taxon>
        <taxon>Papilio</taxon>
    </lineage>
</organism>
<evidence type="ECO:0000256" key="2">
    <source>
        <dbReference type="ARBA" id="ARBA00023043"/>
    </source>
</evidence>
<sequence>MDFSSLNPTTSNALNLAARSNDVEKVKRLLKKINPNCVDNRGWTCLHEAAAADSYESLLVILNHPDCRHLAEDHEGCTALQVACSNGASIRTIKAVLDHAPDIANYGTYENVTPLHIASCQGNLDLVQLLIDYGAILDVQDFDGHTALHGAVLAKQPEAVKILLCAGADPEIRDESDFTAFHFACYKGCLESVKALLPYVNNINQVSINGDSPLMLAVIGVCDDVVSYLIEVGADIHVKDVDDDMALNIALKSGHTSIFKQLLLATDRDKINNDIILYACKPHYLKVDILETLLTFDLGPKFFDLVEPFHVVLEKIGNIRPTYLTTAPLNSYLNICEYIYQMSPKRFEEYFYIFLANGVSVNAININECPPLVYIHYSTHSTCFSEVFNILCGHGCNVDYCTTALPSSKEWCIPDAFVASLTSNPSTIPVMLPYSLACEPDFLLKFSYQNNILPRIPLQVQEYLLVLIGVDLDKTTAETLSYTVLPLKHLSRVKVRQSLRYQLGNKISSQCYLQLLNTLKVPQIIKNYLRYK</sequence>
<evidence type="ECO:0000313" key="5">
    <source>
        <dbReference type="EMBL" id="KPI92503.1"/>
    </source>
</evidence>
<dbReference type="Pfam" id="PF12796">
    <property type="entry name" value="Ank_2"/>
    <property type="match status" value="2"/>
</dbReference>
<feature type="repeat" description="ANK" evidence="3">
    <location>
        <begin position="143"/>
        <end position="175"/>
    </location>
</feature>
<dbReference type="PROSITE" id="PS50225">
    <property type="entry name" value="SOCS"/>
    <property type="match status" value="1"/>
</dbReference>
<feature type="repeat" description="ANK" evidence="3">
    <location>
        <begin position="110"/>
        <end position="142"/>
    </location>
</feature>
<dbReference type="PROSITE" id="PS50088">
    <property type="entry name" value="ANK_REPEAT"/>
    <property type="match status" value="3"/>
</dbReference>
<keyword evidence="6" id="KW-1185">Reference proteome</keyword>
<evidence type="ECO:0000256" key="1">
    <source>
        <dbReference type="ARBA" id="ARBA00022737"/>
    </source>
</evidence>
<dbReference type="Proteomes" id="UP000053268">
    <property type="component" value="Unassembled WGS sequence"/>
</dbReference>
<evidence type="ECO:0000313" key="6">
    <source>
        <dbReference type="Proteomes" id="UP000053268"/>
    </source>
</evidence>
<dbReference type="PRINTS" id="PR01415">
    <property type="entry name" value="ANKYRIN"/>
</dbReference>